<proteinExistence type="predicted"/>
<dbReference type="HOGENOM" id="CLU_009123_11_0_1"/>
<gene>
    <name evidence="1" type="ORF">JAAARDRAFT_127727</name>
</gene>
<sequence length="61" mass="6739">LLSHVCNCLSAQTTCAVLCLRAWSLLGMVKDKDIMKVAVMSDVPADKEEAEFEQGWDLILV</sequence>
<organism evidence="1 2">
    <name type="scientific">Jaapia argillacea MUCL 33604</name>
    <dbReference type="NCBI Taxonomy" id="933084"/>
    <lineage>
        <taxon>Eukaryota</taxon>
        <taxon>Fungi</taxon>
        <taxon>Dikarya</taxon>
        <taxon>Basidiomycota</taxon>
        <taxon>Agaricomycotina</taxon>
        <taxon>Agaricomycetes</taxon>
        <taxon>Agaricomycetidae</taxon>
        <taxon>Jaapiales</taxon>
        <taxon>Jaapiaceae</taxon>
        <taxon>Jaapia</taxon>
    </lineage>
</organism>
<evidence type="ECO:0000313" key="2">
    <source>
        <dbReference type="Proteomes" id="UP000027265"/>
    </source>
</evidence>
<keyword evidence="2" id="KW-1185">Reference proteome</keyword>
<dbReference type="AlphaFoldDB" id="A0A067PVP0"/>
<dbReference type="Proteomes" id="UP000027265">
    <property type="component" value="Unassembled WGS sequence"/>
</dbReference>
<reference evidence="2" key="1">
    <citation type="journal article" date="2014" name="Proc. Natl. Acad. Sci. U.S.A.">
        <title>Extensive sampling of basidiomycete genomes demonstrates inadequacy of the white-rot/brown-rot paradigm for wood decay fungi.</title>
        <authorList>
            <person name="Riley R."/>
            <person name="Salamov A.A."/>
            <person name="Brown D.W."/>
            <person name="Nagy L.G."/>
            <person name="Floudas D."/>
            <person name="Held B.W."/>
            <person name="Levasseur A."/>
            <person name="Lombard V."/>
            <person name="Morin E."/>
            <person name="Otillar R."/>
            <person name="Lindquist E.A."/>
            <person name="Sun H."/>
            <person name="LaButti K.M."/>
            <person name="Schmutz J."/>
            <person name="Jabbour D."/>
            <person name="Luo H."/>
            <person name="Baker S.E."/>
            <person name="Pisabarro A.G."/>
            <person name="Walton J.D."/>
            <person name="Blanchette R.A."/>
            <person name="Henrissat B."/>
            <person name="Martin F."/>
            <person name="Cullen D."/>
            <person name="Hibbett D.S."/>
            <person name="Grigoriev I.V."/>
        </authorList>
    </citation>
    <scope>NUCLEOTIDE SEQUENCE [LARGE SCALE GENOMIC DNA]</scope>
    <source>
        <strain evidence="2">MUCL 33604</strain>
    </source>
</reference>
<dbReference type="InParanoid" id="A0A067PVP0"/>
<feature type="non-terminal residue" evidence="1">
    <location>
        <position position="1"/>
    </location>
</feature>
<dbReference type="EMBL" id="KL197716">
    <property type="protein sequence ID" value="KDQ58888.1"/>
    <property type="molecule type" value="Genomic_DNA"/>
</dbReference>
<dbReference type="OrthoDB" id="1715602at2759"/>
<name>A0A067PVP0_9AGAM</name>
<protein>
    <submittedName>
        <fullName evidence="1">Uncharacterized protein</fullName>
    </submittedName>
</protein>
<evidence type="ECO:0000313" key="1">
    <source>
        <dbReference type="EMBL" id="KDQ58888.1"/>
    </source>
</evidence>
<accession>A0A067PVP0</accession>